<accession>A0A4C1X7Y1</accession>
<comment type="caution">
    <text evidence="1">The sequence shown here is derived from an EMBL/GenBank/DDBJ whole genome shotgun (WGS) entry which is preliminary data.</text>
</comment>
<protein>
    <submittedName>
        <fullName evidence="1">Uncharacterized protein</fullName>
    </submittedName>
</protein>
<evidence type="ECO:0000313" key="1">
    <source>
        <dbReference type="EMBL" id="GBP59273.1"/>
    </source>
</evidence>
<dbReference type="AlphaFoldDB" id="A0A4C1X7Y1"/>
<reference evidence="1 2" key="1">
    <citation type="journal article" date="2019" name="Commun. Biol.">
        <title>The bagworm genome reveals a unique fibroin gene that provides high tensile strength.</title>
        <authorList>
            <person name="Kono N."/>
            <person name="Nakamura H."/>
            <person name="Ohtoshi R."/>
            <person name="Tomita M."/>
            <person name="Numata K."/>
            <person name="Arakawa K."/>
        </authorList>
    </citation>
    <scope>NUCLEOTIDE SEQUENCE [LARGE SCALE GENOMIC DNA]</scope>
</reference>
<name>A0A4C1X7Y1_EUMVA</name>
<sequence length="127" mass="14265">MYRASEVKSAVRGARELLEAADQRPQFPAFIAICHLFTVIAKRTDAVKRRRLNGKGKLARTKVKDRKKSKKLKKVSINFTNDNEEIIKLGNTTPGVVFDPGQKVTLAEQTDRGYIKLFVVLSRGAVH</sequence>
<organism evidence="1 2">
    <name type="scientific">Eumeta variegata</name>
    <name type="common">Bagworm moth</name>
    <name type="synonym">Eumeta japonica</name>
    <dbReference type="NCBI Taxonomy" id="151549"/>
    <lineage>
        <taxon>Eukaryota</taxon>
        <taxon>Metazoa</taxon>
        <taxon>Ecdysozoa</taxon>
        <taxon>Arthropoda</taxon>
        <taxon>Hexapoda</taxon>
        <taxon>Insecta</taxon>
        <taxon>Pterygota</taxon>
        <taxon>Neoptera</taxon>
        <taxon>Endopterygota</taxon>
        <taxon>Lepidoptera</taxon>
        <taxon>Glossata</taxon>
        <taxon>Ditrysia</taxon>
        <taxon>Tineoidea</taxon>
        <taxon>Psychidae</taxon>
        <taxon>Oiketicinae</taxon>
        <taxon>Eumeta</taxon>
    </lineage>
</organism>
<dbReference type="EMBL" id="BGZK01000757">
    <property type="protein sequence ID" value="GBP59273.1"/>
    <property type="molecule type" value="Genomic_DNA"/>
</dbReference>
<proteinExistence type="predicted"/>
<evidence type="ECO:0000313" key="2">
    <source>
        <dbReference type="Proteomes" id="UP000299102"/>
    </source>
</evidence>
<gene>
    <name evidence="1" type="ORF">EVAR_103229_1</name>
</gene>
<keyword evidence="2" id="KW-1185">Reference proteome</keyword>
<dbReference type="Proteomes" id="UP000299102">
    <property type="component" value="Unassembled WGS sequence"/>
</dbReference>